<comment type="caution">
    <text evidence="5">The sequence shown here is derived from an EMBL/GenBank/DDBJ whole genome shotgun (WGS) entry which is preliminary data.</text>
</comment>
<sequence>MKKKRVLFVCTGNTCRSPLAEVYLNHLASDQYEAKSAGVFAGVGAPISTGSAAVLQEEGIVFNHRSQPVSAELMEWADVVLTMSSSHKQLLNERYPRKSIQTLKEAVGDEASDIADPFGGSTEQYLATANEIKSAIERFLKQTKT</sequence>
<dbReference type="PRINTS" id="PR00719">
    <property type="entry name" value="LMWPTPASE"/>
</dbReference>
<dbReference type="RefSeq" id="WP_204468325.1">
    <property type="nucleotide sequence ID" value="NZ_JAFBCV010000015.1"/>
</dbReference>
<keyword evidence="2 5" id="KW-0378">Hydrolase</keyword>
<dbReference type="EMBL" id="JAFBCV010000015">
    <property type="protein sequence ID" value="MBM7840640.1"/>
    <property type="molecule type" value="Genomic_DNA"/>
</dbReference>
<reference evidence="5" key="1">
    <citation type="submission" date="2021-01" db="EMBL/GenBank/DDBJ databases">
        <title>Genomic Encyclopedia of Type Strains, Phase IV (KMG-IV): sequencing the most valuable type-strain genomes for metagenomic binning, comparative biology and taxonomic classification.</title>
        <authorList>
            <person name="Goeker M."/>
        </authorList>
    </citation>
    <scope>NUCLEOTIDE SEQUENCE</scope>
    <source>
        <strain evidence="5">DSM 21943</strain>
    </source>
</reference>
<dbReference type="SMART" id="SM00226">
    <property type="entry name" value="LMWPc"/>
    <property type="match status" value="1"/>
</dbReference>
<feature type="domain" description="Phosphotyrosine protein phosphatase I" evidence="4">
    <location>
        <begin position="4"/>
        <end position="142"/>
    </location>
</feature>
<keyword evidence="3" id="KW-0904">Protein phosphatase</keyword>
<evidence type="ECO:0000256" key="2">
    <source>
        <dbReference type="ARBA" id="ARBA00022801"/>
    </source>
</evidence>
<accession>A0ABS2SYN2</accession>
<keyword evidence="6" id="KW-1185">Reference proteome</keyword>
<dbReference type="Gene3D" id="3.40.50.2300">
    <property type="match status" value="1"/>
</dbReference>
<dbReference type="InterPro" id="IPR017867">
    <property type="entry name" value="Tyr_phospatase_low_mol_wt"/>
</dbReference>
<comment type="similarity">
    <text evidence="1">Belongs to the low molecular weight phosphotyrosine protein phosphatase family.</text>
</comment>
<name>A0ABS2SYN2_9BACI</name>
<dbReference type="InterPro" id="IPR023485">
    <property type="entry name" value="Ptyr_pPase"/>
</dbReference>
<gene>
    <name evidence="5" type="ORF">JOC54_003933</name>
</gene>
<protein>
    <submittedName>
        <fullName evidence="5">Protein-tyrosine phosphatase</fullName>
        <ecNumber evidence="5">3.1.3.48</ecNumber>
    </submittedName>
</protein>
<dbReference type="InterPro" id="IPR050438">
    <property type="entry name" value="LMW_PTPase"/>
</dbReference>
<evidence type="ECO:0000259" key="4">
    <source>
        <dbReference type="SMART" id="SM00226"/>
    </source>
</evidence>
<dbReference type="Pfam" id="PF01451">
    <property type="entry name" value="LMWPc"/>
    <property type="match status" value="1"/>
</dbReference>
<dbReference type="PANTHER" id="PTHR11717">
    <property type="entry name" value="LOW MOLECULAR WEIGHT PROTEIN TYROSINE PHOSPHATASE"/>
    <property type="match status" value="1"/>
</dbReference>
<proteinExistence type="inferred from homology"/>
<evidence type="ECO:0000313" key="6">
    <source>
        <dbReference type="Proteomes" id="UP001179280"/>
    </source>
</evidence>
<dbReference type="PANTHER" id="PTHR11717:SF31">
    <property type="entry name" value="LOW MOLECULAR WEIGHT PROTEIN-TYROSINE-PHOSPHATASE ETP-RELATED"/>
    <property type="match status" value="1"/>
</dbReference>
<dbReference type="EC" id="3.1.3.48" evidence="5"/>
<organism evidence="5 6">
    <name type="scientific">Shouchella xiaoxiensis</name>
    <dbReference type="NCBI Taxonomy" id="766895"/>
    <lineage>
        <taxon>Bacteria</taxon>
        <taxon>Bacillati</taxon>
        <taxon>Bacillota</taxon>
        <taxon>Bacilli</taxon>
        <taxon>Bacillales</taxon>
        <taxon>Bacillaceae</taxon>
        <taxon>Shouchella</taxon>
    </lineage>
</organism>
<evidence type="ECO:0000256" key="3">
    <source>
        <dbReference type="ARBA" id="ARBA00022912"/>
    </source>
</evidence>
<dbReference type="Proteomes" id="UP001179280">
    <property type="component" value="Unassembled WGS sequence"/>
</dbReference>
<dbReference type="GO" id="GO:0004725">
    <property type="term" value="F:protein tyrosine phosphatase activity"/>
    <property type="evidence" value="ECO:0007669"/>
    <property type="project" value="UniProtKB-EC"/>
</dbReference>
<evidence type="ECO:0000313" key="5">
    <source>
        <dbReference type="EMBL" id="MBM7840640.1"/>
    </source>
</evidence>
<evidence type="ECO:0000256" key="1">
    <source>
        <dbReference type="ARBA" id="ARBA00011063"/>
    </source>
</evidence>
<dbReference type="InterPro" id="IPR036196">
    <property type="entry name" value="Ptyr_pPase_sf"/>
</dbReference>
<dbReference type="CDD" id="cd16344">
    <property type="entry name" value="LMWPAP"/>
    <property type="match status" value="1"/>
</dbReference>
<dbReference type="SUPFAM" id="SSF52788">
    <property type="entry name" value="Phosphotyrosine protein phosphatases I"/>
    <property type="match status" value="1"/>
</dbReference>